<protein>
    <submittedName>
        <fullName evidence="2">L-lactate dehydrogenase complex protein LldG</fullName>
    </submittedName>
</protein>
<dbReference type="RefSeq" id="WP_110018282.1">
    <property type="nucleotide sequence ID" value="NZ_QGTJ01000004.1"/>
</dbReference>
<proteinExistence type="predicted"/>
<evidence type="ECO:0000259" key="1">
    <source>
        <dbReference type="Pfam" id="PF02589"/>
    </source>
</evidence>
<organism evidence="2 3">
    <name type="scientific">Plasticicumulans acidivorans</name>
    <dbReference type="NCBI Taxonomy" id="886464"/>
    <lineage>
        <taxon>Bacteria</taxon>
        <taxon>Pseudomonadati</taxon>
        <taxon>Pseudomonadota</taxon>
        <taxon>Gammaproteobacteria</taxon>
        <taxon>Candidatus Competibacteraceae</taxon>
        <taxon>Plasticicumulans</taxon>
    </lineage>
</organism>
<dbReference type="PANTHER" id="PTHR43682:SF1">
    <property type="entry name" value="LACTATE UTILIZATION PROTEIN C"/>
    <property type="match status" value="1"/>
</dbReference>
<dbReference type="Gene3D" id="3.40.50.10420">
    <property type="entry name" value="NagB/RpiA/CoA transferase-like"/>
    <property type="match status" value="1"/>
</dbReference>
<dbReference type="Proteomes" id="UP000246569">
    <property type="component" value="Unassembled WGS sequence"/>
</dbReference>
<feature type="domain" description="LUD" evidence="1">
    <location>
        <begin position="124"/>
        <end position="222"/>
    </location>
</feature>
<dbReference type="InterPro" id="IPR037171">
    <property type="entry name" value="NagB/RpiA_transferase-like"/>
</dbReference>
<comment type="caution">
    <text evidence="2">The sequence shown here is derived from an EMBL/GenBank/DDBJ whole genome shotgun (WGS) entry which is preliminary data.</text>
</comment>
<dbReference type="PANTHER" id="PTHR43682">
    <property type="entry name" value="LACTATE UTILIZATION PROTEIN C"/>
    <property type="match status" value="1"/>
</dbReference>
<dbReference type="SUPFAM" id="SSF100950">
    <property type="entry name" value="NagB/RpiA/CoA transferase-like"/>
    <property type="match status" value="1"/>
</dbReference>
<sequence length="224" mass="23186">MSGSRELILGNIRKGLRRGALSGDALADCAERLAAPRPNLIPARAAALDHAGQLALFVQMASEAAALVHRVEAAAEVPALVAGIVDAAALPRQLVCAPAAAIAGLDWQGAGLQAQARAARQGDRVSVTPAFAGIAETGTLMLLSGAHSPTSLNFLPDLHIVVLSATRVLASYEEAFALWRRESAGEVPRTINLITGPSRSADIEQKLQMGAHGPIQLHIVLLGA</sequence>
<dbReference type="AlphaFoldDB" id="A0A317MWK4"/>
<gene>
    <name evidence="2" type="ORF">C7443_104259</name>
</gene>
<dbReference type="Pfam" id="PF02589">
    <property type="entry name" value="LUD_dom"/>
    <property type="match status" value="1"/>
</dbReference>
<accession>A0A317MWK4</accession>
<dbReference type="InterPro" id="IPR024185">
    <property type="entry name" value="FTHF_cligase-like_sf"/>
</dbReference>
<dbReference type="OrthoDB" id="9794157at2"/>
<reference evidence="2 3" key="1">
    <citation type="submission" date="2018-05" db="EMBL/GenBank/DDBJ databases">
        <title>Genomic Encyclopedia of Type Strains, Phase IV (KMG-IV): sequencing the most valuable type-strain genomes for metagenomic binning, comparative biology and taxonomic classification.</title>
        <authorList>
            <person name="Goeker M."/>
        </authorList>
    </citation>
    <scope>NUCLEOTIDE SEQUENCE [LARGE SCALE GENOMIC DNA]</scope>
    <source>
        <strain evidence="2 3">DSM 23606</strain>
    </source>
</reference>
<name>A0A317MWK4_9GAMM</name>
<evidence type="ECO:0000313" key="2">
    <source>
        <dbReference type="EMBL" id="PWV62463.1"/>
    </source>
</evidence>
<dbReference type="InterPro" id="IPR003741">
    <property type="entry name" value="LUD_dom"/>
</dbReference>
<keyword evidence="3" id="KW-1185">Reference proteome</keyword>
<evidence type="ECO:0000313" key="3">
    <source>
        <dbReference type="Proteomes" id="UP000246569"/>
    </source>
</evidence>
<dbReference type="EMBL" id="QGTJ01000004">
    <property type="protein sequence ID" value="PWV62463.1"/>
    <property type="molecule type" value="Genomic_DNA"/>
</dbReference>